<evidence type="ECO:0000256" key="3">
    <source>
        <dbReference type="ARBA" id="ARBA00022777"/>
    </source>
</evidence>
<evidence type="ECO:0000259" key="6">
    <source>
        <dbReference type="SMART" id="SM00983"/>
    </source>
</evidence>
<dbReference type="RefSeq" id="WP_015440738.1">
    <property type="nucleotide sequence ID" value="NC_020520.1"/>
</dbReference>
<name>A0A6C7E4E8_ILUCY</name>
<dbReference type="EC" id="2.7.6.2" evidence="5"/>
<organism evidence="7 8">
    <name type="scientific">Ilumatobacter coccineus (strain NBRC 103263 / KCTC 29153 / YM16-304)</name>
    <dbReference type="NCBI Taxonomy" id="1313172"/>
    <lineage>
        <taxon>Bacteria</taxon>
        <taxon>Bacillati</taxon>
        <taxon>Actinomycetota</taxon>
        <taxon>Acidimicrobiia</taxon>
        <taxon>Acidimicrobiales</taxon>
        <taxon>Ilumatobacteraceae</taxon>
        <taxon>Ilumatobacter</taxon>
    </lineage>
</organism>
<dbReference type="GO" id="GO:0030975">
    <property type="term" value="F:thiamine binding"/>
    <property type="evidence" value="ECO:0007669"/>
    <property type="project" value="InterPro"/>
</dbReference>
<dbReference type="SUPFAM" id="SSF63999">
    <property type="entry name" value="Thiamin pyrophosphokinase, catalytic domain"/>
    <property type="match status" value="1"/>
</dbReference>
<evidence type="ECO:0000313" key="8">
    <source>
        <dbReference type="Proteomes" id="UP000011863"/>
    </source>
</evidence>
<dbReference type="GO" id="GO:0006772">
    <property type="term" value="P:thiamine metabolic process"/>
    <property type="evidence" value="ECO:0007669"/>
    <property type="project" value="UniProtKB-UniRule"/>
</dbReference>
<dbReference type="CDD" id="cd07995">
    <property type="entry name" value="TPK"/>
    <property type="match status" value="1"/>
</dbReference>
<keyword evidence="8" id="KW-1185">Reference proteome</keyword>
<feature type="domain" description="Thiamin pyrophosphokinase thiamin-binding" evidence="6">
    <location>
        <begin position="132"/>
        <end position="208"/>
    </location>
</feature>
<evidence type="ECO:0000256" key="5">
    <source>
        <dbReference type="NCBIfam" id="TIGR01378"/>
    </source>
</evidence>
<dbReference type="SMART" id="SM00983">
    <property type="entry name" value="TPK_B1_binding"/>
    <property type="match status" value="1"/>
</dbReference>
<dbReference type="Pfam" id="PF04265">
    <property type="entry name" value="TPK_B1_binding"/>
    <property type="match status" value="1"/>
</dbReference>
<dbReference type="GO" id="GO:0004788">
    <property type="term" value="F:thiamine diphosphokinase activity"/>
    <property type="evidence" value="ECO:0007669"/>
    <property type="project" value="UniProtKB-UniRule"/>
</dbReference>
<dbReference type="NCBIfam" id="TIGR01378">
    <property type="entry name" value="thi_PPkinase"/>
    <property type="match status" value="1"/>
</dbReference>
<evidence type="ECO:0000256" key="4">
    <source>
        <dbReference type="ARBA" id="ARBA00022840"/>
    </source>
</evidence>
<reference evidence="7 8" key="1">
    <citation type="journal article" date="2013" name="Int. J. Syst. Evol. Microbiol.">
        <title>Ilumatobacter nonamiense sp. nov. and Ilumatobacter coccineum sp. nov., isolated from seashore sand.</title>
        <authorList>
            <person name="Matsumoto A."/>
            <person name="Kasai H."/>
            <person name="Matsuo Y."/>
            <person name="Shizuri Y."/>
            <person name="Ichikawa N."/>
            <person name="Fujita N."/>
            <person name="Omura S."/>
            <person name="Takahashi Y."/>
        </authorList>
    </citation>
    <scope>NUCLEOTIDE SEQUENCE [LARGE SCALE GENOMIC DNA]</scope>
    <source>
        <strain evidence="8">NBRC 103263 / KCTC 29153 / YM16-304</strain>
    </source>
</reference>
<evidence type="ECO:0000256" key="1">
    <source>
        <dbReference type="ARBA" id="ARBA00022679"/>
    </source>
</evidence>
<gene>
    <name evidence="7" type="primary">thiN</name>
    <name evidence="7" type="ORF">YM304_11770</name>
</gene>
<dbReference type="InterPro" id="IPR006282">
    <property type="entry name" value="Thi_PPkinase"/>
</dbReference>
<dbReference type="InterPro" id="IPR007371">
    <property type="entry name" value="TPK_catalytic"/>
</dbReference>
<proteinExistence type="predicted"/>
<keyword evidence="3 7" id="KW-0418">Kinase</keyword>
<evidence type="ECO:0000256" key="2">
    <source>
        <dbReference type="ARBA" id="ARBA00022741"/>
    </source>
</evidence>
<dbReference type="KEGG" id="aym:YM304_11770"/>
<dbReference type="GO" id="GO:0016301">
    <property type="term" value="F:kinase activity"/>
    <property type="evidence" value="ECO:0007669"/>
    <property type="project" value="UniProtKB-KW"/>
</dbReference>
<evidence type="ECO:0000313" key="7">
    <source>
        <dbReference type="EMBL" id="BAN01491.1"/>
    </source>
</evidence>
<dbReference type="InterPro" id="IPR007373">
    <property type="entry name" value="Thiamin_PyroPKinase_B1-bd"/>
</dbReference>
<dbReference type="Proteomes" id="UP000011863">
    <property type="component" value="Chromosome"/>
</dbReference>
<dbReference type="PANTHER" id="PTHR41299">
    <property type="entry name" value="THIAMINE PYROPHOSPHOKINASE"/>
    <property type="match status" value="1"/>
</dbReference>
<dbReference type="AlphaFoldDB" id="A0A6C7E4E8"/>
<dbReference type="GO" id="GO:0009229">
    <property type="term" value="P:thiamine diphosphate biosynthetic process"/>
    <property type="evidence" value="ECO:0007669"/>
    <property type="project" value="InterPro"/>
</dbReference>
<dbReference type="SUPFAM" id="SSF63862">
    <property type="entry name" value="Thiamin pyrophosphokinase, substrate-binding domain"/>
    <property type="match status" value="1"/>
</dbReference>
<dbReference type="PANTHER" id="PTHR41299:SF1">
    <property type="entry name" value="THIAMINE PYROPHOSPHOKINASE"/>
    <property type="match status" value="1"/>
</dbReference>
<dbReference type="InterPro" id="IPR036759">
    <property type="entry name" value="TPK_catalytic_sf"/>
</dbReference>
<protein>
    <recommendedName>
        <fullName evidence="5">Thiamine diphosphokinase</fullName>
        <ecNumber evidence="5">2.7.6.2</ecNumber>
    </recommendedName>
</protein>
<accession>A0A6C7E4E8</accession>
<dbReference type="OrthoDB" id="9804377at2"/>
<keyword evidence="4" id="KW-0067">ATP-binding</keyword>
<dbReference type="Pfam" id="PF04263">
    <property type="entry name" value="TPK_catalytic"/>
    <property type="match status" value="1"/>
</dbReference>
<dbReference type="InterPro" id="IPR036371">
    <property type="entry name" value="TPK_B1-bd_sf"/>
</dbReference>
<dbReference type="InterPro" id="IPR053149">
    <property type="entry name" value="TPK"/>
</dbReference>
<dbReference type="EMBL" id="AP012057">
    <property type="protein sequence ID" value="BAN01491.1"/>
    <property type="molecule type" value="Genomic_DNA"/>
</dbReference>
<keyword evidence="1 7" id="KW-0808">Transferase</keyword>
<sequence length="221" mass="22912">MNDHIVIVTGATPIPERVAALVPDAAIVLGVDSGFDHALAAGLRPNGLIGDLDSVSDDGRAWAEEHATISRHPADKNETDTELAVAFAAGMAPAWLTMIGGGDRLDHTIAAIGSLAAPAATSIPRIDAWWNGQHIEVMHGPSRRTLSLTPESTLSLLVLGRPCDGVSISGVRWPLDGIRLEPVVGLGVSNEVTDAAGDVSISISSGVLSVFDHPLVESTTD</sequence>
<dbReference type="Gene3D" id="3.40.50.10240">
    <property type="entry name" value="Thiamin pyrophosphokinase, catalytic domain"/>
    <property type="match status" value="1"/>
</dbReference>
<dbReference type="GO" id="GO:0005524">
    <property type="term" value="F:ATP binding"/>
    <property type="evidence" value="ECO:0007669"/>
    <property type="project" value="UniProtKB-KW"/>
</dbReference>
<keyword evidence="2" id="KW-0547">Nucleotide-binding</keyword>